<accession>A0A7C0VCL3</accession>
<sequence>VLFLIGYNTARFEYMAVAYRIAVVYVIFNLIIRFRIFRFLEEEKFMFLIFLFDIGFVSVALYFSKGIEQNFFIVYLLTIVMAAMSSGLRSSFPVAILSAVLYMWIGYTTGVIKQFNDPAYLLRLPFLFLIAFMSGAWADMMRKKIEKKEKMMREEILKLKNFYERIINSVNAGIIVINSQGEAMLENPEMKRMFDKGIIKEELLKKIMEERRGNVLLRIKDRYVDTVISSSKKEDLIIGIVRDITDLKRMEEELEHSRRLADIGKMASYIAHEVRNPLGVIRGMTQLIKMKFNGEVLNDYTEKIIKSVEMIDRIIEDTLDFARKKPLEIEKVNLGELIREIVDSVPIKKKVSSKNARVIFDDTGECVINGDRMRLVRVFENLISNGLDAISEGGYVKISFNRDESNVYVDISDNGCGIDEKDINRIFEPFYTSKKHGTGLGLSIVKKIVENHGGRISVRSKRGEGTVFTVQLPLYKKVKDKEVCYEGVNR</sequence>
<dbReference type="SUPFAM" id="SSF47384">
    <property type="entry name" value="Homodimeric domain of signal transducing histidine kinase"/>
    <property type="match status" value="1"/>
</dbReference>
<evidence type="ECO:0000256" key="8">
    <source>
        <dbReference type="ARBA" id="ARBA00023012"/>
    </source>
</evidence>
<dbReference type="PROSITE" id="PS50109">
    <property type="entry name" value="HIS_KIN"/>
    <property type="match status" value="1"/>
</dbReference>
<dbReference type="SUPFAM" id="SSF55874">
    <property type="entry name" value="ATPase domain of HSP90 chaperone/DNA topoisomerase II/histidine kinase"/>
    <property type="match status" value="1"/>
</dbReference>
<reference evidence="12" key="1">
    <citation type="journal article" date="2020" name="mSystems">
        <title>Genome- and Community-Level Interaction Insights into Carbon Utilization and Element Cycling Functions of Hydrothermarchaeota in Hydrothermal Sediment.</title>
        <authorList>
            <person name="Zhou Z."/>
            <person name="Liu Y."/>
            <person name="Xu W."/>
            <person name="Pan J."/>
            <person name="Luo Z.H."/>
            <person name="Li M."/>
        </authorList>
    </citation>
    <scope>NUCLEOTIDE SEQUENCE [LARGE SCALE GENOMIC DNA]</scope>
    <source>
        <strain evidence="12">HyVt-102</strain>
    </source>
</reference>
<dbReference type="PANTHER" id="PTHR43065:SF10">
    <property type="entry name" value="PEROXIDE STRESS-ACTIVATED HISTIDINE KINASE MAK3"/>
    <property type="match status" value="1"/>
</dbReference>
<feature type="transmembrane region" description="Helical" evidence="9">
    <location>
        <begin position="118"/>
        <end position="138"/>
    </location>
</feature>
<keyword evidence="9" id="KW-0812">Transmembrane</keyword>
<evidence type="ECO:0000256" key="1">
    <source>
        <dbReference type="ARBA" id="ARBA00000085"/>
    </source>
</evidence>
<dbReference type="SMART" id="SM00387">
    <property type="entry name" value="HATPase_c"/>
    <property type="match status" value="1"/>
</dbReference>
<feature type="domain" description="PAC" evidence="11">
    <location>
        <begin position="201"/>
        <end position="256"/>
    </location>
</feature>
<feature type="non-terminal residue" evidence="12">
    <location>
        <position position="1"/>
    </location>
</feature>
<feature type="domain" description="Histidine kinase" evidence="10">
    <location>
        <begin position="269"/>
        <end position="476"/>
    </location>
</feature>
<feature type="transmembrane region" description="Helical" evidence="9">
    <location>
        <begin position="44"/>
        <end position="63"/>
    </location>
</feature>
<keyword evidence="8" id="KW-0902">Two-component regulatory system</keyword>
<dbReference type="InterPro" id="IPR003661">
    <property type="entry name" value="HisK_dim/P_dom"/>
</dbReference>
<evidence type="ECO:0000256" key="5">
    <source>
        <dbReference type="ARBA" id="ARBA00022741"/>
    </source>
</evidence>
<keyword evidence="7" id="KW-0067">ATP-binding</keyword>
<dbReference type="InterPro" id="IPR003594">
    <property type="entry name" value="HATPase_dom"/>
</dbReference>
<dbReference type="EMBL" id="DQWE01000318">
    <property type="protein sequence ID" value="HDI83466.1"/>
    <property type="molecule type" value="Genomic_DNA"/>
</dbReference>
<dbReference type="InterPro" id="IPR000700">
    <property type="entry name" value="PAS-assoc_C"/>
</dbReference>
<evidence type="ECO:0000256" key="9">
    <source>
        <dbReference type="SAM" id="Phobius"/>
    </source>
</evidence>
<gene>
    <name evidence="12" type="ORF">ENF18_06725</name>
</gene>
<name>A0A7C0VCL3_UNCW3</name>
<comment type="catalytic activity">
    <reaction evidence="1">
        <text>ATP + protein L-histidine = ADP + protein N-phospho-L-histidine.</text>
        <dbReference type="EC" id="2.7.13.3"/>
    </reaction>
</comment>
<dbReference type="GO" id="GO:0000155">
    <property type="term" value="F:phosphorelay sensor kinase activity"/>
    <property type="evidence" value="ECO:0007669"/>
    <property type="project" value="InterPro"/>
</dbReference>
<keyword evidence="9" id="KW-0472">Membrane</keyword>
<dbReference type="Pfam" id="PF00512">
    <property type="entry name" value="HisKA"/>
    <property type="match status" value="1"/>
</dbReference>
<comment type="caution">
    <text evidence="12">The sequence shown here is derived from an EMBL/GenBank/DDBJ whole genome shotgun (WGS) entry which is preliminary data.</text>
</comment>
<feature type="transmembrane region" description="Helical" evidence="9">
    <location>
        <begin position="12"/>
        <end position="32"/>
    </location>
</feature>
<keyword evidence="5" id="KW-0547">Nucleotide-binding</keyword>
<dbReference type="CDD" id="cd00082">
    <property type="entry name" value="HisKA"/>
    <property type="match status" value="1"/>
</dbReference>
<dbReference type="Gene3D" id="3.30.565.10">
    <property type="entry name" value="Histidine kinase-like ATPase, C-terminal domain"/>
    <property type="match status" value="1"/>
</dbReference>
<keyword evidence="9" id="KW-1133">Transmembrane helix</keyword>
<keyword evidence="3" id="KW-0597">Phosphoprotein</keyword>
<evidence type="ECO:0000259" key="10">
    <source>
        <dbReference type="PROSITE" id="PS50109"/>
    </source>
</evidence>
<evidence type="ECO:0000313" key="12">
    <source>
        <dbReference type="EMBL" id="HDI83466.1"/>
    </source>
</evidence>
<dbReference type="EC" id="2.7.13.3" evidence="2"/>
<dbReference type="InterPro" id="IPR005467">
    <property type="entry name" value="His_kinase_dom"/>
</dbReference>
<dbReference type="GO" id="GO:0005524">
    <property type="term" value="F:ATP binding"/>
    <property type="evidence" value="ECO:0007669"/>
    <property type="project" value="UniProtKB-KW"/>
</dbReference>
<evidence type="ECO:0000256" key="7">
    <source>
        <dbReference type="ARBA" id="ARBA00022840"/>
    </source>
</evidence>
<dbReference type="InterPro" id="IPR036097">
    <property type="entry name" value="HisK_dim/P_sf"/>
</dbReference>
<dbReference type="SMART" id="SM00388">
    <property type="entry name" value="HisKA"/>
    <property type="match status" value="1"/>
</dbReference>
<dbReference type="InterPro" id="IPR036890">
    <property type="entry name" value="HATPase_C_sf"/>
</dbReference>
<evidence type="ECO:0000256" key="4">
    <source>
        <dbReference type="ARBA" id="ARBA00022679"/>
    </source>
</evidence>
<feature type="transmembrane region" description="Helical" evidence="9">
    <location>
        <begin position="69"/>
        <end position="87"/>
    </location>
</feature>
<evidence type="ECO:0000259" key="11">
    <source>
        <dbReference type="PROSITE" id="PS50113"/>
    </source>
</evidence>
<protein>
    <recommendedName>
        <fullName evidence="2">histidine kinase</fullName>
        <ecNumber evidence="2">2.7.13.3</ecNumber>
    </recommendedName>
</protein>
<dbReference type="InterPro" id="IPR004358">
    <property type="entry name" value="Sig_transdc_His_kin-like_C"/>
</dbReference>
<feature type="transmembrane region" description="Helical" evidence="9">
    <location>
        <begin position="94"/>
        <end position="112"/>
    </location>
</feature>
<dbReference type="Gene3D" id="1.10.287.130">
    <property type="match status" value="1"/>
</dbReference>
<organism evidence="12">
    <name type="scientific">candidate division WOR-3 bacterium</name>
    <dbReference type="NCBI Taxonomy" id="2052148"/>
    <lineage>
        <taxon>Bacteria</taxon>
        <taxon>Bacteria division WOR-3</taxon>
    </lineage>
</organism>
<proteinExistence type="predicted"/>
<dbReference type="PANTHER" id="PTHR43065">
    <property type="entry name" value="SENSOR HISTIDINE KINASE"/>
    <property type="match status" value="1"/>
</dbReference>
<keyword evidence="4" id="KW-0808">Transferase</keyword>
<keyword evidence="6 12" id="KW-0418">Kinase</keyword>
<dbReference type="Pfam" id="PF02518">
    <property type="entry name" value="HATPase_c"/>
    <property type="match status" value="1"/>
</dbReference>
<dbReference type="PRINTS" id="PR00344">
    <property type="entry name" value="BCTRLSENSOR"/>
</dbReference>
<dbReference type="InterPro" id="IPR025201">
    <property type="entry name" value="KdpD_TM"/>
</dbReference>
<evidence type="ECO:0000256" key="3">
    <source>
        <dbReference type="ARBA" id="ARBA00022553"/>
    </source>
</evidence>
<dbReference type="Gene3D" id="3.30.450.20">
    <property type="entry name" value="PAS domain"/>
    <property type="match status" value="1"/>
</dbReference>
<evidence type="ECO:0000256" key="6">
    <source>
        <dbReference type="ARBA" id="ARBA00022777"/>
    </source>
</evidence>
<dbReference type="PROSITE" id="PS50113">
    <property type="entry name" value="PAC"/>
    <property type="match status" value="1"/>
</dbReference>
<dbReference type="Pfam" id="PF13493">
    <property type="entry name" value="DUF4118"/>
    <property type="match status" value="1"/>
</dbReference>
<dbReference type="AlphaFoldDB" id="A0A7C0VCL3"/>
<dbReference type="Proteomes" id="UP000885847">
    <property type="component" value="Unassembled WGS sequence"/>
</dbReference>
<evidence type="ECO:0000256" key="2">
    <source>
        <dbReference type="ARBA" id="ARBA00012438"/>
    </source>
</evidence>
<dbReference type="CDD" id="cd00075">
    <property type="entry name" value="HATPase"/>
    <property type="match status" value="1"/>
</dbReference>
<dbReference type="FunFam" id="3.30.565.10:FF:000006">
    <property type="entry name" value="Sensor histidine kinase WalK"/>
    <property type="match status" value="1"/>
</dbReference>